<dbReference type="PANTHER" id="PTHR10264">
    <property type="entry name" value="BAND 7 PROTEIN-RELATED"/>
    <property type="match status" value="1"/>
</dbReference>
<dbReference type="Pfam" id="PF01145">
    <property type="entry name" value="Band_7"/>
    <property type="match status" value="1"/>
</dbReference>
<sequence>MSRPQHPDQPLELTDRSSSASYPRASNMHADNSEAGLGQQGLQPTYAMELGLETIPHVRLLWHNDEQVFLCNFSIDSESVNNMLCPLLCSCSILDGIGACVGFFGAHVNRNVFILIGNVGLVSRFGKFYKCVDPGLIKVNPITEKVRKVDIKIQISEIPEQEIMTQDNVNVKIESVLFWHIIDPYQSQYAVTDVERALTERTQTTLRHILGGKVLQDAIENREAISGEIQDVIEPSAKVWGVKIESILIKDIQFSPELQASLSSAAQAKRLGESRVIAAKAEVDSAKLMRDAANILNTPAAMQIRYLETLSSMAKNGQGPKTIFMPLESSNRMTQNIGQPSSSK</sequence>
<proteinExistence type="inferred from homology"/>
<dbReference type="CDD" id="cd13437">
    <property type="entry name" value="SPFH_alloslipin"/>
    <property type="match status" value="1"/>
</dbReference>
<evidence type="ECO:0000259" key="3">
    <source>
        <dbReference type="SMART" id="SM00244"/>
    </source>
</evidence>
<dbReference type="GO" id="GO:0005886">
    <property type="term" value="C:plasma membrane"/>
    <property type="evidence" value="ECO:0007669"/>
    <property type="project" value="InterPro"/>
</dbReference>
<dbReference type="PRINTS" id="PR00721">
    <property type="entry name" value="STOMATIN"/>
</dbReference>
<dbReference type="GO" id="GO:0098552">
    <property type="term" value="C:side of membrane"/>
    <property type="evidence" value="ECO:0007669"/>
    <property type="project" value="UniProtKB-ARBA"/>
</dbReference>
<dbReference type="SMART" id="SM00244">
    <property type="entry name" value="PHB"/>
    <property type="match status" value="1"/>
</dbReference>
<dbReference type="SUPFAM" id="SSF117892">
    <property type="entry name" value="Band 7/SPFH domain"/>
    <property type="match status" value="1"/>
</dbReference>
<dbReference type="InterPro" id="IPR001107">
    <property type="entry name" value="Band_7"/>
</dbReference>
<dbReference type="PANTHER" id="PTHR10264:SF19">
    <property type="entry name" value="AT06885P-RELATED"/>
    <property type="match status" value="1"/>
</dbReference>
<name>A0A8H7UIJ7_MORIS</name>
<gene>
    <name evidence="4" type="ORF">INT43_000324</name>
</gene>
<dbReference type="AlphaFoldDB" id="A0A8H7UIJ7"/>
<dbReference type="OrthoDB" id="2105077at2759"/>
<reference evidence="4" key="1">
    <citation type="submission" date="2020-12" db="EMBL/GenBank/DDBJ databases">
        <title>Metabolic potential, ecology and presence of endohyphal bacteria is reflected in genomic diversity of Mucoromycotina.</title>
        <authorList>
            <person name="Muszewska A."/>
            <person name="Okrasinska A."/>
            <person name="Steczkiewicz K."/>
            <person name="Drgas O."/>
            <person name="Orlowska M."/>
            <person name="Perlinska-Lenart U."/>
            <person name="Aleksandrzak-Piekarczyk T."/>
            <person name="Szatraj K."/>
            <person name="Zielenkiewicz U."/>
            <person name="Pilsyk S."/>
            <person name="Malc E."/>
            <person name="Mieczkowski P."/>
            <person name="Kruszewska J.S."/>
            <person name="Biernat P."/>
            <person name="Pawlowska J."/>
        </authorList>
    </citation>
    <scope>NUCLEOTIDE SEQUENCE</scope>
    <source>
        <strain evidence="4">WA0000067209</strain>
    </source>
</reference>
<dbReference type="Gene3D" id="3.30.479.30">
    <property type="entry name" value="Band 7 domain"/>
    <property type="match status" value="1"/>
</dbReference>
<accession>A0A8H7UIJ7</accession>
<feature type="domain" description="Band 7" evidence="3">
    <location>
        <begin position="109"/>
        <end position="266"/>
    </location>
</feature>
<dbReference type="InterPro" id="IPR036013">
    <property type="entry name" value="Band_7/SPFH_dom_sf"/>
</dbReference>
<evidence type="ECO:0000256" key="1">
    <source>
        <dbReference type="ARBA" id="ARBA00008164"/>
    </source>
</evidence>
<feature type="region of interest" description="Disordered" evidence="2">
    <location>
        <begin position="1"/>
        <end position="35"/>
    </location>
</feature>
<dbReference type="InterPro" id="IPR043202">
    <property type="entry name" value="Band-7_stomatin-like"/>
</dbReference>
<comment type="caution">
    <text evidence="4">The sequence shown here is derived from an EMBL/GenBank/DDBJ whole genome shotgun (WGS) entry which is preliminary data.</text>
</comment>
<comment type="similarity">
    <text evidence="1">Belongs to the band 7/mec-2 family.</text>
</comment>
<dbReference type="InterPro" id="IPR001972">
    <property type="entry name" value="Stomatin_HflK_fam"/>
</dbReference>
<protein>
    <recommendedName>
        <fullName evidence="3">Band 7 domain-containing protein</fullName>
    </recommendedName>
</protein>
<evidence type="ECO:0000313" key="5">
    <source>
        <dbReference type="Proteomes" id="UP000654370"/>
    </source>
</evidence>
<evidence type="ECO:0000256" key="2">
    <source>
        <dbReference type="SAM" id="MobiDB-lite"/>
    </source>
</evidence>
<dbReference type="EMBL" id="JAEPQZ010000002">
    <property type="protein sequence ID" value="KAG2184415.1"/>
    <property type="molecule type" value="Genomic_DNA"/>
</dbReference>
<dbReference type="Proteomes" id="UP000654370">
    <property type="component" value="Unassembled WGS sequence"/>
</dbReference>
<keyword evidence="5" id="KW-1185">Reference proteome</keyword>
<dbReference type="FunFam" id="3.30.479.30:FF:000004">
    <property type="entry name" value="Putative membrane protease family, stomatin"/>
    <property type="match status" value="1"/>
</dbReference>
<dbReference type="Gene3D" id="6.10.250.2090">
    <property type="match status" value="1"/>
</dbReference>
<evidence type="ECO:0000313" key="4">
    <source>
        <dbReference type="EMBL" id="KAG2184415.1"/>
    </source>
</evidence>
<organism evidence="4 5">
    <name type="scientific">Mortierella isabellina</name>
    <name type="common">Filamentous fungus</name>
    <name type="synonym">Umbelopsis isabellina</name>
    <dbReference type="NCBI Taxonomy" id="91625"/>
    <lineage>
        <taxon>Eukaryota</taxon>
        <taxon>Fungi</taxon>
        <taxon>Fungi incertae sedis</taxon>
        <taxon>Mucoromycota</taxon>
        <taxon>Mucoromycotina</taxon>
        <taxon>Umbelopsidomycetes</taxon>
        <taxon>Umbelopsidales</taxon>
        <taxon>Umbelopsidaceae</taxon>
        <taxon>Umbelopsis</taxon>
    </lineage>
</organism>